<evidence type="ECO:0000313" key="1">
    <source>
        <dbReference type="EMBL" id="QHT16240.1"/>
    </source>
</evidence>
<reference evidence="1" key="1">
    <citation type="journal article" date="2020" name="Nature">
        <title>Giant virus diversity and host interactions through global metagenomics.</title>
        <authorList>
            <person name="Schulz F."/>
            <person name="Roux S."/>
            <person name="Paez-Espino D."/>
            <person name="Jungbluth S."/>
            <person name="Walsh D.A."/>
            <person name="Denef V.J."/>
            <person name="McMahon K.D."/>
            <person name="Konstantinidis K.T."/>
            <person name="Eloe-Fadrosh E.A."/>
            <person name="Kyrpides N.C."/>
            <person name="Woyke T."/>
        </authorList>
    </citation>
    <scope>NUCLEOTIDE SEQUENCE</scope>
    <source>
        <strain evidence="1">GVMAG-M-3300023174-182</strain>
    </source>
</reference>
<sequence length="114" mass="13625">MTEFNSTINYEKHFLVNTLPLPQELCNIIKDYSFYDVHQSEQINFIRFKKREIVTYFEETMRFYESVCCYVCGNFQMIMLRNGVQTHITNINPTIKCTCGEYSMWLPHGPIIFN</sequence>
<protein>
    <submittedName>
        <fullName evidence="1">Uncharacterized protein</fullName>
    </submittedName>
</protein>
<accession>A0A6C0DJ22</accession>
<name>A0A6C0DJ22_9ZZZZ</name>
<organism evidence="1">
    <name type="scientific">viral metagenome</name>
    <dbReference type="NCBI Taxonomy" id="1070528"/>
    <lineage>
        <taxon>unclassified sequences</taxon>
        <taxon>metagenomes</taxon>
        <taxon>organismal metagenomes</taxon>
    </lineage>
</organism>
<dbReference type="AlphaFoldDB" id="A0A6C0DJ22"/>
<dbReference type="EMBL" id="MN739618">
    <property type="protein sequence ID" value="QHT16240.1"/>
    <property type="molecule type" value="Genomic_DNA"/>
</dbReference>
<proteinExistence type="predicted"/>